<feature type="transmembrane region" description="Helical" evidence="1">
    <location>
        <begin position="36"/>
        <end position="58"/>
    </location>
</feature>
<evidence type="ECO:0000313" key="3">
    <source>
        <dbReference type="Proteomes" id="UP000828390"/>
    </source>
</evidence>
<accession>A0A9D4F2Q5</accession>
<name>A0A9D4F2Q5_DREPO</name>
<reference evidence="2" key="1">
    <citation type="journal article" date="2019" name="bioRxiv">
        <title>The Genome of the Zebra Mussel, Dreissena polymorpha: A Resource for Invasive Species Research.</title>
        <authorList>
            <person name="McCartney M.A."/>
            <person name="Auch B."/>
            <person name="Kono T."/>
            <person name="Mallez S."/>
            <person name="Zhang Y."/>
            <person name="Obille A."/>
            <person name="Becker A."/>
            <person name="Abrahante J.E."/>
            <person name="Garbe J."/>
            <person name="Badalamenti J.P."/>
            <person name="Herman A."/>
            <person name="Mangelson H."/>
            <person name="Liachko I."/>
            <person name="Sullivan S."/>
            <person name="Sone E.D."/>
            <person name="Koren S."/>
            <person name="Silverstein K.A.T."/>
            <person name="Beckman K.B."/>
            <person name="Gohl D.M."/>
        </authorList>
    </citation>
    <scope>NUCLEOTIDE SEQUENCE</scope>
    <source>
        <strain evidence="2">Duluth1</strain>
        <tissue evidence="2">Whole animal</tissue>
    </source>
</reference>
<keyword evidence="1" id="KW-0472">Membrane</keyword>
<dbReference type="AlphaFoldDB" id="A0A9D4F2Q5"/>
<gene>
    <name evidence="2" type="ORF">DPMN_168472</name>
</gene>
<evidence type="ECO:0000256" key="1">
    <source>
        <dbReference type="SAM" id="Phobius"/>
    </source>
</evidence>
<evidence type="ECO:0000313" key="2">
    <source>
        <dbReference type="EMBL" id="KAH3790276.1"/>
    </source>
</evidence>
<organism evidence="2 3">
    <name type="scientific">Dreissena polymorpha</name>
    <name type="common">Zebra mussel</name>
    <name type="synonym">Mytilus polymorpha</name>
    <dbReference type="NCBI Taxonomy" id="45954"/>
    <lineage>
        <taxon>Eukaryota</taxon>
        <taxon>Metazoa</taxon>
        <taxon>Spiralia</taxon>
        <taxon>Lophotrochozoa</taxon>
        <taxon>Mollusca</taxon>
        <taxon>Bivalvia</taxon>
        <taxon>Autobranchia</taxon>
        <taxon>Heteroconchia</taxon>
        <taxon>Euheterodonta</taxon>
        <taxon>Imparidentia</taxon>
        <taxon>Neoheterodontei</taxon>
        <taxon>Myida</taxon>
        <taxon>Dreissenoidea</taxon>
        <taxon>Dreissenidae</taxon>
        <taxon>Dreissena</taxon>
    </lineage>
</organism>
<keyword evidence="1" id="KW-1133">Transmembrane helix</keyword>
<keyword evidence="1" id="KW-0812">Transmembrane</keyword>
<comment type="caution">
    <text evidence="2">The sequence shown here is derived from an EMBL/GenBank/DDBJ whole genome shotgun (WGS) entry which is preliminary data.</text>
</comment>
<proteinExistence type="predicted"/>
<protein>
    <submittedName>
        <fullName evidence="2">Uncharacterized protein</fullName>
    </submittedName>
</protein>
<reference evidence="2" key="2">
    <citation type="submission" date="2020-11" db="EMBL/GenBank/DDBJ databases">
        <authorList>
            <person name="McCartney M.A."/>
            <person name="Auch B."/>
            <person name="Kono T."/>
            <person name="Mallez S."/>
            <person name="Becker A."/>
            <person name="Gohl D.M."/>
            <person name="Silverstein K.A.T."/>
            <person name="Koren S."/>
            <person name="Bechman K.B."/>
            <person name="Herman A."/>
            <person name="Abrahante J.E."/>
            <person name="Garbe J."/>
        </authorList>
    </citation>
    <scope>NUCLEOTIDE SEQUENCE</scope>
    <source>
        <strain evidence="2">Duluth1</strain>
        <tissue evidence="2">Whole animal</tissue>
    </source>
</reference>
<dbReference type="EMBL" id="JAIWYP010000008">
    <property type="protein sequence ID" value="KAH3790276.1"/>
    <property type="molecule type" value="Genomic_DNA"/>
</dbReference>
<dbReference type="Proteomes" id="UP000828390">
    <property type="component" value="Unassembled WGS sequence"/>
</dbReference>
<sequence length="59" mass="6538">MDNCTGFTCSATMNVTCWDKRVQELNKNDAVVNAPIIVMMILFMVVGFTGNTLVLFVYG</sequence>
<keyword evidence="3" id="KW-1185">Reference proteome</keyword>